<protein>
    <recommendedName>
        <fullName evidence="3">Glycosyltransferase</fullName>
    </recommendedName>
</protein>
<evidence type="ECO:0008006" key="3">
    <source>
        <dbReference type="Google" id="ProtNLM"/>
    </source>
</evidence>
<organism evidence="1 2">
    <name type="scientific">Synechococcus phage S-CBWM1</name>
    <dbReference type="NCBI Taxonomy" id="2053653"/>
    <lineage>
        <taxon>Viruses</taxon>
        <taxon>Duplodnaviria</taxon>
        <taxon>Heunggongvirae</taxon>
        <taxon>Uroviricota</taxon>
        <taxon>Caudoviricetes</taxon>
        <taxon>Aokuangvirus</taxon>
        <taxon>Aokuangvirus SCBWM1</taxon>
    </lineage>
</organism>
<keyword evidence="2" id="KW-1185">Reference proteome</keyword>
<dbReference type="EMBL" id="MG450654">
    <property type="protein sequence ID" value="ATW62693.1"/>
    <property type="molecule type" value="Genomic_DNA"/>
</dbReference>
<evidence type="ECO:0000313" key="1">
    <source>
        <dbReference type="EMBL" id="ATW62693.1"/>
    </source>
</evidence>
<evidence type="ECO:0000313" key="2">
    <source>
        <dbReference type="Proteomes" id="UP000274731"/>
    </source>
</evidence>
<proteinExistence type="predicted"/>
<name>A0A3G1L3B7_9CAUD</name>
<gene>
    <name evidence="1" type="ORF">SCBWM1_gp9</name>
</gene>
<dbReference type="Proteomes" id="UP000274731">
    <property type="component" value="Segment"/>
</dbReference>
<accession>A0A3G1L3B7</accession>
<sequence>MKNYQIAIPTYGRPEGVKKHTLSYLERTDVPKDRIFLFVANEEEQEKYAEVNQAYADRIVVGVKGLCPQRQFISDYFPKGTPVLSMDDDVSAVRCLRLGEPLKGTQKPLKHPCSLAEVTNLSYLIDLGYSLTENAGLRMWGVYQVDNKGFLHPKITTGLKFVMGHFVAFYAGDPVFDEIASFPMKDDFFWSLRHYQEHGGTLRFDNIAVKAKQHSGAGGTCEDMEKKLEINNSTVDLICEEFSELASPKMRKTQDPWLSRYKELRLKTITTSTQPAHELEDLLP</sequence>
<reference evidence="1 2" key="1">
    <citation type="journal article" date="2018" name="Environ. Microbiol.">
        <title>Novel phage-host interactions and evolution as revealed by a cyanomyovirus isolated from an estuarine environment.</title>
        <authorList>
            <person name="Xu Y."/>
            <person name="Zhang R."/>
            <person name="Wang N."/>
            <person name="Cai L."/>
            <person name="Tong Y."/>
            <person name="Sun Q."/>
            <person name="Chen F."/>
            <person name="Jiao N."/>
        </authorList>
    </citation>
    <scope>NUCLEOTIDE SEQUENCE [LARGE SCALE GENOMIC DNA]</scope>
</reference>